<evidence type="ECO:0008006" key="3">
    <source>
        <dbReference type="Google" id="ProtNLM"/>
    </source>
</evidence>
<proteinExistence type="predicted"/>
<name>A0ABP4H5K9_9PSEU</name>
<evidence type="ECO:0000313" key="1">
    <source>
        <dbReference type="EMBL" id="GAA1251206.1"/>
    </source>
</evidence>
<protein>
    <recommendedName>
        <fullName evidence="3">Addiction module antidote protein, HigA family</fullName>
    </recommendedName>
</protein>
<gene>
    <name evidence="1" type="ORF">GCM10009676_42480</name>
</gene>
<dbReference type="EMBL" id="BAAALN010000019">
    <property type="protein sequence ID" value="GAA1251206.1"/>
    <property type="molecule type" value="Genomic_DNA"/>
</dbReference>
<comment type="caution">
    <text evidence="1">The sequence shown here is derived from an EMBL/GenBank/DDBJ whole genome shotgun (WGS) entry which is preliminary data.</text>
</comment>
<keyword evidence="2" id="KW-1185">Reference proteome</keyword>
<dbReference type="RefSeq" id="WP_253865413.1">
    <property type="nucleotide sequence ID" value="NZ_BAAALN010000019.1"/>
</dbReference>
<dbReference type="Proteomes" id="UP001500653">
    <property type="component" value="Unassembled WGS sequence"/>
</dbReference>
<sequence>MTTTDKAHEPIHPGQILREEFLEPLGVSVNRRLALAEIGDLDTITPTAPAG</sequence>
<reference evidence="2" key="1">
    <citation type="journal article" date="2019" name="Int. J. Syst. Evol. Microbiol.">
        <title>The Global Catalogue of Microorganisms (GCM) 10K type strain sequencing project: providing services to taxonomists for standard genome sequencing and annotation.</title>
        <authorList>
            <consortium name="The Broad Institute Genomics Platform"/>
            <consortium name="The Broad Institute Genome Sequencing Center for Infectious Disease"/>
            <person name="Wu L."/>
            <person name="Ma J."/>
        </authorList>
    </citation>
    <scope>NUCLEOTIDE SEQUENCE [LARGE SCALE GENOMIC DNA]</scope>
    <source>
        <strain evidence="2">JCM 13023</strain>
    </source>
</reference>
<dbReference type="InterPro" id="IPR010982">
    <property type="entry name" value="Lambda_DNA-bd_dom_sf"/>
</dbReference>
<organism evidence="1 2">
    <name type="scientific">Prauserella halophila</name>
    <dbReference type="NCBI Taxonomy" id="185641"/>
    <lineage>
        <taxon>Bacteria</taxon>
        <taxon>Bacillati</taxon>
        <taxon>Actinomycetota</taxon>
        <taxon>Actinomycetes</taxon>
        <taxon>Pseudonocardiales</taxon>
        <taxon>Pseudonocardiaceae</taxon>
        <taxon>Prauserella</taxon>
    </lineage>
</organism>
<dbReference type="Gene3D" id="1.10.260.40">
    <property type="entry name" value="lambda repressor-like DNA-binding domains"/>
    <property type="match status" value="1"/>
</dbReference>
<evidence type="ECO:0000313" key="2">
    <source>
        <dbReference type="Proteomes" id="UP001500653"/>
    </source>
</evidence>
<accession>A0ABP4H5K9</accession>